<organism evidence="8 9">
    <name type="scientific">Desmophyllum pertusum</name>
    <dbReference type="NCBI Taxonomy" id="174260"/>
    <lineage>
        <taxon>Eukaryota</taxon>
        <taxon>Metazoa</taxon>
        <taxon>Cnidaria</taxon>
        <taxon>Anthozoa</taxon>
        <taxon>Hexacorallia</taxon>
        <taxon>Scleractinia</taxon>
        <taxon>Caryophylliina</taxon>
        <taxon>Caryophylliidae</taxon>
        <taxon>Desmophyllum</taxon>
    </lineage>
</organism>
<dbReference type="PANTHER" id="PTHR13350">
    <property type="entry name" value="INTEGRATOR COMPLEX SUBUNIT 8"/>
    <property type="match status" value="1"/>
</dbReference>
<protein>
    <submittedName>
        <fullName evidence="8">Integrator complex subunit 8</fullName>
    </submittedName>
</protein>
<dbReference type="AlphaFoldDB" id="A0A9X0CV07"/>
<evidence type="ECO:0000256" key="6">
    <source>
        <dbReference type="SAM" id="MobiDB-lite"/>
    </source>
</evidence>
<feature type="domain" description="INTS8 TPR repeats" evidence="7">
    <location>
        <begin position="547"/>
        <end position="860"/>
    </location>
</feature>
<evidence type="ECO:0000259" key="7">
    <source>
        <dbReference type="Pfam" id="PF25756"/>
    </source>
</evidence>
<dbReference type="PANTHER" id="PTHR13350:SF1">
    <property type="entry name" value="INTEGRATOR COMPLEX SUBUNIT 8"/>
    <property type="match status" value="1"/>
</dbReference>
<feature type="compositionally biased region" description="Basic and acidic residues" evidence="6">
    <location>
        <begin position="225"/>
        <end position="239"/>
    </location>
</feature>
<reference evidence="8" key="1">
    <citation type="submission" date="2023-01" db="EMBL/GenBank/DDBJ databases">
        <title>Genome assembly of the deep-sea coral Lophelia pertusa.</title>
        <authorList>
            <person name="Herrera S."/>
            <person name="Cordes E."/>
        </authorList>
    </citation>
    <scope>NUCLEOTIDE SEQUENCE</scope>
    <source>
        <strain evidence="8">USNM1676648</strain>
        <tissue evidence="8">Polyp</tissue>
    </source>
</reference>
<keyword evidence="4" id="KW-0158">Chromosome</keyword>
<dbReference type="InterPro" id="IPR057980">
    <property type="entry name" value="TPR_INTS8"/>
</dbReference>
<feature type="compositionally biased region" description="Acidic residues" evidence="6">
    <location>
        <begin position="214"/>
        <end position="224"/>
    </location>
</feature>
<comment type="caution">
    <text evidence="8">The sequence shown here is derived from an EMBL/GenBank/DDBJ whole genome shotgun (WGS) entry which is preliminary data.</text>
</comment>
<evidence type="ECO:0000313" key="9">
    <source>
        <dbReference type="Proteomes" id="UP001163046"/>
    </source>
</evidence>
<dbReference type="EMBL" id="MU826394">
    <property type="protein sequence ID" value="KAJ7376635.1"/>
    <property type="molecule type" value="Genomic_DNA"/>
</dbReference>
<keyword evidence="5" id="KW-0539">Nucleus</keyword>
<dbReference type="Pfam" id="PF25756">
    <property type="entry name" value="TPR_INTS8"/>
    <property type="match status" value="2"/>
</dbReference>
<dbReference type="Proteomes" id="UP001163046">
    <property type="component" value="Unassembled WGS sequence"/>
</dbReference>
<evidence type="ECO:0000313" key="8">
    <source>
        <dbReference type="EMBL" id="KAJ7376635.1"/>
    </source>
</evidence>
<proteinExistence type="inferred from homology"/>
<evidence type="ECO:0000256" key="2">
    <source>
        <dbReference type="ARBA" id="ARBA00004286"/>
    </source>
</evidence>
<accession>A0A9X0CV07</accession>
<gene>
    <name evidence="8" type="primary">INTS8</name>
    <name evidence="8" type="ORF">OS493_033515</name>
</gene>
<evidence type="ECO:0000256" key="4">
    <source>
        <dbReference type="ARBA" id="ARBA00022454"/>
    </source>
</evidence>
<evidence type="ECO:0000256" key="5">
    <source>
        <dbReference type="ARBA" id="ARBA00023242"/>
    </source>
</evidence>
<comment type="similarity">
    <text evidence="3">Belongs to the Integrator subunit 8 family.</text>
</comment>
<comment type="subcellular location">
    <subcellularLocation>
        <location evidence="2">Chromosome</location>
    </subcellularLocation>
    <subcellularLocation>
        <location evidence="1">Nucleus</location>
    </subcellularLocation>
</comment>
<feature type="compositionally biased region" description="Polar residues" evidence="6">
    <location>
        <begin position="240"/>
        <end position="251"/>
    </location>
</feature>
<feature type="region of interest" description="Disordered" evidence="6">
    <location>
        <begin position="186"/>
        <end position="251"/>
    </location>
</feature>
<feature type="domain" description="INTS8 TPR repeats" evidence="7">
    <location>
        <begin position="885"/>
        <end position="1012"/>
    </location>
</feature>
<evidence type="ECO:0000256" key="1">
    <source>
        <dbReference type="ARBA" id="ARBA00004123"/>
    </source>
</evidence>
<dbReference type="GO" id="GO:0032039">
    <property type="term" value="C:integrator complex"/>
    <property type="evidence" value="ECO:0007669"/>
    <property type="project" value="TreeGrafter"/>
</dbReference>
<sequence>MALSDGAKSVHKTTVSWFEFLFDTTGDLLKKHLGDTSAEPSATQLIIQFLEHSGLFNINVGAGSETPPTENRRAQRLCHLALRVASYLHWNLEILEDNLSLQWQNFLLGEIMKTAPALDGELKSDTDISSLDQKTAMTLIIYYRCVTADNLANENILRKLEDELTTAIHILDQALKVTEDMVLPSAPSLLSEPKKTAEQTEQEKPSGEAGSTSEECEQGMEVDVTDNKAESECDAKNGSDDCNGSNTVEKMDTTTSTEEVFKVKKEDIIAQVSFDLGTLYFYQEKFQQAMKLFESCKNAQCCQSSFYTVNEKKLYGYYMACCGLTGIPPIPTSALPLAASKPSLAVRLEQCRHSGYNDIIAVLLEDNITFELPLEYRENLVTELRTHSRRLSEDEESTGSIAMDWQIMVCNIIRDILEGRPAHSGFWLSLENCSQNQLEVIFSLCLQSVPVEEDFPPQGIKDSNRFKVLKSFVQLICCNCELVNGWETARNSAAKIFLDEEEEVMDDVQNGLAKTQQEIHQWTPVNAQYNIEASTGQESIELKKCLLCDKLRHTVDPVEISTLVEQLHQLEKGRKHSEEFVCLLYKSHLEEIKNLQQQDILHILFSKALHCSAVQEYNKASQLLSYALGMVNTVAGRGAVSSPLERVKAAIHQELLVLDICHESNTKRADEISNRVKSYIWQTAPGAADIHIEEQINAFLLNGKEWEFLSEIRVDENAQSLDHRSLSGLLASTCYLLSKPQGWRKPAKSLWMVGVQMEVLKIFSNNTGQQKRPADGSVAIQAEGLKLTNLIHFARKIKEETVLTVLLSCLVRLRNASNKGDEVNNQREISSSHSHLWPTTITNPGNVNVDHIGLALSGVVPPCTLSTATQCILASNTWRYLLRFCSVPSTVWDDQVYRKMVTCCSAMKAHIQAALLCQCMEVKDYTTAFKALQQASSACSDAMDFYYSFFWDITMLEYLTYTHAKRGQNDKKSLTIQAISQPDLNIFNTSELVQHTEQSRRAKILRTLAKQYL</sequence>
<feature type="compositionally biased region" description="Basic and acidic residues" evidence="6">
    <location>
        <begin position="192"/>
        <end position="206"/>
    </location>
</feature>
<dbReference type="OrthoDB" id="64340at2759"/>
<dbReference type="GO" id="GO:0034472">
    <property type="term" value="P:snRNA 3'-end processing"/>
    <property type="evidence" value="ECO:0007669"/>
    <property type="project" value="InterPro"/>
</dbReference>
<keyword evidence="9" id="KW-1185">Reference proteome</keyword>
<evidence type="ECO:0000256" key="3">
    <source>
        <dbReference type="ARBA" id="ARBA00007147"/>
    </source>
</evidence>
<name>A0A9X0CV07_9CNID</name>
<dbReference type="InterPro" id="IPR038751">
    <property type="entry name" value="INTS8"/>
</dbReference>
<dbReference type="GO" id="GO:0005694">
    <property type="term" value="C:chromosome"/>
    <property type="evidence" value="ECO:0007669"/>
    <property type="project" value="UniProtKB-SubCell"/>
</dbReference>